<proteinExistence type="inferred from homology"/>
<keyword evidence="7" id="KW-0472">Membrane</keyword>
<dbReference type="GO" id="GO:1900753">
    <property type="term" value="P:doxorubicin transport"/>
    <property type="evidence" value="ECO:0007669"/>
    <property type="project" value="InterPro"/>
</dbReference>
<dbReference type="InterPro" id="IPR017871">
    <property type="entry name" value="ABC_transporter-like_CS"/>
</dbReference>
<feature type="domain" description="ABC transporter" evidence="10">
    <location>
        <begin position="33"/>
        <end position="263"/>
    </location>
</feature>
<comment type="similarity">
    <text evidence="9">Belongs to the ABC transporter superfamily. Drug exporter-1 (DrugE1) (TC 3.A.1.105) family.</text>
</comment>
<keyword evidence="5 11" id="KW-0067">ATP-binding</keyword>
<dbReference type="PANTHER" id="PTHR42711:SF19">
    <property type="entry name" value="DOXORUBICIN RESISTANCE ATP-BINDING PROTEIN DRRA"/>
    <property type="match status" value="1"/>
</dbReference>
<evidence type="ECO:0000256" key="5">
    <source>
        <dbReference type="ARBA" id="ARBA00022840"/>
    </source>
</evidence>
<dbReference type="EMBL" id="RBKV01000001">
    <property type="protein sequence ID" value="RKR93701.1"/>
    <property type="molecule type" value="Genomic_DNA"/>
</dbReference>
<dbReference type="SUPFAM" id="SSF52540">
    <property type="entry name" value="P-loop containing nucleoside triphosphate hydrolases"/>
    <property type="match status" value="1"/>
</dbReference>
<name>A0A315TBD5_WILMA</name>
<dbReference type="Gene3D" id="3.40.50.300">
    <property type="entry name" value="P-loop containing nucleotide triphosphate hydrolases"/>
    <property type="match status" value="1"/>
</dbReference>
<keyword evidence="2" id="KW-0813">Transport</keyword>
<dbReference type="PROSITE" id="PS50893">
    <property type="entry name" value="ABC_TRANSPORTER_2"/>
    <property type="match status" value="1"/>
</dbReference>
<evidence type="ECO:0000256" key="8">
    <source>
        <dbReference type="ARBA" id="ARBA00023251"/>
    </source>
</evidence>
<dbReference type="GO" id="GO:0016887">
    <property type="term" value="F:ATP hydrolysis activity"/>
    <property type="evidence" value="ECO:0007669"/>
    <property type="project" value="InterPro"/>
</dbReference>
<evidence type="ECO:0000256" key="3">
    <source>
        <dbReference type="ARBA" id="ARBA00022475"/>
    </source>
</evidence>
<dbReference type="AlphaFoldDB" id="A0A315TBD5"/>
<keyword evidence="8" id="KW-0046">Antibiotic resistance</keyword>
<dbReference type="InterPro" id="IPR003439">
    <property type="entry name" value="ABC_transporter-like_ATP-bd"/>
</dbReference>
<protein>
    <submittedName>
        <fullName evidence="11">ABC-2 type transport system ATP-binding protein</fullName>
    </submittedName>
</protein>
<evidence type="ECO:0000313" key="11">
    <source>
        <dbReference type="EMBL" id="RKR93701.1"/>
    </source>
</evidence>
<dbReference type="GO" id="GO:0046677">
    <property type="term" value="P:response to antibiotic"/>
    <property type="evidence" value="ECO:0007669"/>
    <property type="project" value="UniProtKB-KW"/>
</dbReference>
<dbReference type="FunFam" id="3.40.50.300:FF:000589">
    <property type="entry name" value="ABC transporter, ATP-binding subunit"/>
    <property type="match status" value="1"/>
</dbReference>
<dbReference type="InterPro" id="IPR027417">
    <property type="entry name" value="P-loop_NTPase"/>
</dbReference>
<organism evidence="11 12">
    <name type="scientific">Williamsia marianensis</name>
    <dbReference type="NCBI Taxonomy" id="85044"/>
    <lineage>
        <taxon>Bacteria</taxon>
        <taxon>Bacillati</taxon>
        <taxon>Actinomycetota</taxon>
        <taxon>Actinomycetes</taxon>
        <taxon>Mycobacteriales</taxon>
        <taxon>Nocardiaceae</taxon>
        <taxon>Williamsia</taxon>
    </lineage>
</organism>
<evidence type="ECO:0000256" key="4">
    <source>
        <dbReference type="ARBA" id="ARBA00022741"/>
    </source>
</evidence>
<dbReference type="InterPro" id="IPR003593">
    <property type="entry name" value="AAA+_ATPase"/>
</dbReference>
<comment type="caution">
    <text evidence="11">The sequence shown here is derived from an EMBL/GenBank/DDBJ whole genome shotgun (WGS) entry which is preliminary data.</text>
</comment>
<gene>
    <name evidence="11" type="ORF">DFJ75_0486</name>
</gene>
<evidence type="ECO:0000256" key="7">
    <source>
        <dbReference type="ARBA" id="ARBA00023136"/>
    </source>
</evidence>
<dbReference type="PROSITE" id="PS00211">
    <property type="entry name" value="ABC_TRANSPORTER_1"/>
    <property type="match status" value="1"/>
</dbReference>
<keyword evidence="3" id="KW-1003">Cell membrane</keyword>
<sequence>MTQLGDKSAGPMSESVDTVTRMTTATGATDLAIEAIDLVKEFDGVRAVDGVSFSVPPGSVLGLLGPNGAGKTTTVRMMTTLSQPTSGTARIAGYDVRENPDLVRSNMGLTGQAATVDELLTGRENLWMIGSLYGLPRKDVRRSGDQLLEQFSLTDAADRVVKTYSGGMRRRLDLAVSLLASPPVLFLDEPTTGLDPRSRQELWDVLRSLVNDGTTLLLTTQYLEEADQLADDIVVIDRGKIIAAGTPLQLKEQAGQASLVITVSHADDLEEATRLLRENSGEVFVEESARQLTASADGLADLTRIAGIFERSEIAVDDIGLTRPSLDDVFLSLTGHRAEDADNEENKS</sequence>
<dbReference type="GO" id="GO:0005886">
    <property type="term" value="C:plasma membrane"/>
    <property type="evidence" value="ECO:0007669"/>
    <property type="project" value="UniProtKB-SubCell"/>
</dbReference>
<evidence type="ECO:0000313" key="12">
    <source>
        <dbReference type="Proteomes" id="UP000274762"/>
    </source>
</evidence>
<dbReference type="GO" id="GO:0043215">
    <property type="term" value="P:daunorubicin transport"/>
    <property type="evidence" value="ECO:0007669"/>
    <property type="project" value="InterPro"/>
</dbReference>
<evidence type="ECO:0000256" key="6">
    <source>
        <dbReference type="ARBA" id="ARBA00022967"/>
    </source>
</evidence>
<evidence type="ECO:0000256" key="2">
    <source>
        <dbReference type="ARBA" id="ARBA00022448"/>
    </source>
</evidence>
<comment type="subcellular location">
    <subcellularLocation>
        <location evidence="1">Cell membrane</location>
        <topology evidence="1">Peripheral membrane protein</topology>
        <orientation evidence="1">Cytoplasmic side</orientation>
    </subcellularLocation>
</comment>
<dbReference type="GO" id="GO:0055085">
    <property type="term" value="P:transmembrane transport"/>
    <property type="evidence" value="ECO:0007669"/>
    <property type="project" value="UniProtKB-ARBA"/>
</dbReference>
<dbReference type="NCBIfam" id="TIGR01188">
    <property type="entry name" value="drrA"/>
    <property type="match status" value="1"/>
</dbReference>
<keyword evidence="4" id="KW-0547">Nucleotide-binding</keyword>
<keyword evidence="6" id="KW-1278">Translocase</keyword>
<dbReference type="SMART" id="SM00382">
    <property type="entry name" value="AAA"/>
    <property type="match status" value="1"/>
</dbReference>
<dbReference type="InterPro" id="IPR050763">
    <property type="entry name" value="ABC_transporter_ATP-binding"/>
</dbReference>
<evidence type="ECO:0000256" key="9">
    <source>
        <dbReference type="ARBA" id="ARBA00049985"/>
    </source>
</evidence>
<dbReference type="Pfam" id="PF00005">
    <property type="entry name" value="ABC_tran"/>
    <property type="match status" value="1"/>
</dbReference>
<accession>A0A315TBD5</accession>
<dbReference type="Proteomes" id="UP000274762">
    <property type="component" value="Unassembled WGS sequence"/>
</dbReference>
<dbReference type="PANTHER" id="PTHR42711">
    <property type="entry name" value="ABC TRANSPORTER ATP-BINDING PROTEIN"/>
    <property type="match status" value="1"/>
</dbReference>
<evidence type="ECO:0000256" key="1">
    <source>
        <dbReference type="ARBA" id="ARBA00004413"/>
    </source>
</evidence>
<accession>A0A495JXV1</accession>
<evidence type="ECO:0000259" key="10">
    <source>
        <dbReference type="PROSITE" id="PS50893"/>
    </source>
</evidence>
<reference evidence="11 12" key="1">
    <citation type="submission" date="2018-10" db="EMBL/GenBank/DDBJ databases">
        <title>Sequencing the genomes of 1000 actinobacteria strains.</title>
        <authorList>
            <person name="Klenk H.-P."/>
        </authorList>
    </citation>
    <scope>NUCLEOTIDE SEQUENCE [LARGE SCALE GENOMIC DNA]</scope>
    <source>
        <strain evidence="11 12">DSM 44343</strain>
    </source>
</reference>
<dbReference type="InterPro" id="IPR005894">
    <property type="entry name" value="DrrA"/>
</dbReference>
<dbReference type="GO" id="GO:0005524">
    <property type="term" value="F:ATP binding"/>
    <property type="evidence" value="ECO:0007669"/>
    <property type="project" value="UniProtKB-KW"/>
</dbReference>